<protein>
    <recommendedName>
        <fullName evidence="3">Nucleotidyltransferase domain-containing protein</fullName>
    </recommendedName>
</protein>
<name>A0ABW1NLJ1_9ACTN</name>
<dbReference type="EMBL" id="JBHSRF010000038">
    <property type="protein sequence ID" value="MFC6084160.1"/>
    <property type="molecule type" value="Genomic_DNA"/>
</dbReference>
<evidence type="ECO:0000313" key="1">
    <source>
        <dbReference type="EMBL" id="MFC6084160.1"/>
    </source>
</evidence>
<evidence type="ECO:0000313" key="2">
    <source>
        <dbReference type="Proteomes" id="UP001596137"/>
    </source>
</evidence>
<accession>A0ABW1NLJ1</accession>
<keyword evidence="2" id="KW-1185">Reference proteome</keyword>
<organism evidence="1 2">
    <name type="scientific">Sphaerisporangium aureirubrum</name>
    <dbReference type="NCBI Taxonomy" id="1544736"/>
    <lineage>
        <taxon>Bacteria</taxon>
        <taxon>Bacillati</taxon>
        <taxon>Actinomycetota</taxon>
        <taxon>Actinomycetes</taxon>
        <taxon>Streptosporangiales</taxon>
        <taxon>Streptosporangiaceae</taxon>
        <taxon>Sphaerisporangium</taxon>
    </lineage>
</organism>
<gene>
    <name evidence="1" type="ORF">ACFP1K_23565</name>
</gene>
<proteinExistence type="predicted"/>
<comment type="caution">
    <text evidence="1">The sequence shown here is derived from an EMBL/GenBank/DDBJ whole genome shotgun (WGS) entry which is preliminary data.</text>
</comment>
<reference evidence="2" key="1">
    <citation type="journal article" date="2019" name="Int. J. Syst. Evol. Microbiol.">
        <title>The Global Catalogue of Microorganisms (GCM) 10K type strain sequencing project: providing services to taxonomists for standard genome sequencing and annotation.</title>
        <authorList>
            <consortium name="The Broad Institute Genomics Platform"/>
            <consortium name="The Broad Institute Genome Sequencing Center for Infectious Disease"/>
            <person name="Wu L."/>
            <person name="Ma J."/>
        </authorList>
    </citation>
    <scope>NUCLEOTIDE SEQUENCE [LARGE SCALE GENOMIC DNA]</scope>
    <source>
        <strain evidence="2">JCM 30346</strain>
    </source>
</reference>
<dbReference type="RefSeq" id="WP_380756924.1">
    <property type="nucleotide sequence ID" value="NZ_JBHSRF010000038.1"/>
</dbReference>
<dbReference type="Proteomes" id="UP001596137">
    <property type="component" value="Unassembled WGS sequence"/>
</dbReference>
<evidence type="ECO:0008006" key="3">
    <source>
        <dbReference type="Google" id="ProtNLM"/>
    </source>
</evidence>
<sequence>MIAVASPTHFDVIPLAELRAQFGLAGARAVLLVGSRTEDDYPGSDTDFLGLFDRDADVPRAIGHAGAVSMTNTFGESWIGWAGEEEVNVVTVSAEAVRRTAAPLAAPLSATRAPALQPLEVVLLHRIHTGTPVDGHDYVAELRAGLRLDRLPTAVFALYHISAAGHLKRARMLAGAGDRLGFLSLMNAVTSGVGIATLSMYGRVAGSVKKIAPGLAVLERAHLDIPVRSSDLALMMSSADDVLRLEIAGAALDRLAAAARLRAEHGDPLWDEAWRSLAALG</sequence>